<dbReference type="CDD" id="cd07361">
    <property type="entry name" value="MEMO_like"/>
    <property type="match status" value="1"/>
</dbReference>
<organism evidence="2 3">
    <name type="scientific">Polyrhizophydium stewartii</name>
    <dbReference type="NCBI Taxonomy" id="2732419"/>
    <lineage>
        <taxon>Eukaryota</taxon>
        <taxon>Fungi</taxon>
        <taxon>Fungi incertae sedis</taxon>
        <taxon>Chytridiomycota</taxon>
        <taxon>Chytridiomycota incertae sedis</taxon>
        <taxon>Chytridiomycetes</taxon>
        <taxon>Rhizophydiales</taxon>
        <taxon>Rhizophydiales incertae sedis</taxon>
        <taxon>Polyrhizophydium</taxon>
    </lineage>
</organism>
<protein>
    <recommendedName>
        <fullName evidence="4">Protein MEMO1</fullName>
    </recommendedName>
</protein>
<dbReference type="Gene3D" id="3.40.830.10">
    <property type="entry name" value="LigB-like"/>
    <property type="match status" value="1"/>
</dbReference>
<comment type="similarity">
    <text evidence="1">Belongs to the MEMO1 family.</text>
</comment>
<evidence type="ECO:0000313" key="2">
    <source>
        <dbReference type="EMBL" id="KAL2919763.1"/>
    </source>
</evidence>
<dbReference type="PANTHER" id="PTHR11060:SF0">
    <property type="entry name" value="PROTEIN MEMO1"/>
    <property type="match status" value="1"/>
</dbReference>
<evidence type="ECO:0000313" key="3">
    <source>
        <dbReference type="Proteomes" id="UP001527925"/>
    </source>
</evidence>
<dbReference type="NCBIfam" id="TIGR04336">
    <property type="entry name" value="AmmeMemoSam_B"/>
    <property type="match status" value="1"/>
</dbReference>
<comment type="caution">
    <text evidence="2">The sequence shown here is derived from an EMBL/GenBank/DDBJ whole genome shotgun (WGS) entry which is preliminary data.</text>
</comment>
<dbReference type="PANTHER" id="PTHR11060">
    <property type="entry name" value="PROTEIN MEMO1"/>
    <property type="match status" value="1"/>
</dbReference>
<dbReference type="Proteomes" id="UP001527925">
    <property type="component" value="Unassembled WGS sequence"/>
</dbReference>
<dbReference type="Pfam" id="PF01875">
    <property type="entry name" value="Memo"/>
    <property type="match status" value="1"/>
</dbReference>
<keyword evidence="3" id="KW-1185">Reference proteome</keyword>
<dbReference type="HAMAP" id="MF_00055">
    <property type="entry name" value="MEMO1"/>
    <property type="match status" value="1"/>
</dbReference>
<proteinExistence type="inferred from homology"/>
<evidence type="ECO:0000256" key="1">
    <source>
        <dbReference type="ARBA" id="ARBA00006315"/>
    </source>
</evidence>
<reference evidence="2 3" key="1">
    <citation type="submission" date="2023-09" db="EMBL/GenBank/DDBJ databases">
        <title>Pangenome analysis of Batrachochytrium dendrobatidis and related Chytrids.</title>
        <authorList>
            <person name="Yacoub M.N."/>
            <person name="Stajich J.E."/>
            <person name="James T.Y."/>
        </authorList>
    </citation>
    <scope>NUCLEOTIDE SEQUENCE [LARGE SCALE GENOMIC DNA]</scope>
    <source>
        <strain evidence="2 3">JEL0888</strain>
    </source>
</reference>
<evidence type="ECO:0008006" key="4">
    <source>
        <dbReference type="Google" id="ProtNLM"/>
    </source>
</evidence>
<sequence>MATRRATHAGSWYSASGAELDRQLDGWLEDAAQGVHNNPAVRAVIAPDRVFILGPSHHVYLRGCALSACTQYETPLGPLHIDQAVVGTLAATGLFETMSRRTDEDEHSIEMHLPYIFKVMSRKNGPFTIVPILVGATSPSQEQTFGRLLAPYLADPTNLFVVSSDFCHWGRRFDFTLRIDPTLPIHESIERLDREGMSLIEGRNPAPFEAYLKRTRNTICGRHPIGVLLNAVDAISKASGRSSPPAANSNAVADAAGGLVVAAGDGEIEIRFVHYSQSSKVTSERESSVSYASAFVAIPPSIAAAALSS</sequence>
<gene>
    <name evidence="2" type="ORF">HK105_200680</name>
</gene>
<dbReference type="InterPro" id="IPR002737">
    <property type="entry name" value="MEMO1_fam"/>
</dbReference>
<dbReference type="EMBL" id="JADGIZ020000002">
    <property type="protein sequence ID" value="KAL2919763.1"/>
    <property type="molecule type" value="Genomic_DNA"/>
</dbReference>
<name>A0ABR4NJP1_9FUNG</name>
<accession>A0ABR4NJP1</accession>